<dbReference type="EMBL" id="CAFAAT010000001">
    <property type="protein sequence ID" value="CAB4796302.1"/>
    <property type="molecule type" value="Genomic_DNA"/>
</dbReference>
<organism evidence="17">
    <name type="scientific">freshwater metagenome</name>
    <dbReference type="NCBI Taxonomy" id="449393"/>
    <lineage>
        <taxon>unclassified sequences</taxon>
        <taxon>metagenomes</taxon>
        <taxon>ecological metagenomes</taxon>
    </lineage>
</organism>
<feature type="transmembrane region" description="Helical" evidence="9">
    <location>
        <begin position="60"/>
        <end position="83"/>
    </location>
</feature>
<dbReference type="AlphaFoldDB" id="A0A6J7U0L3"/>
<dbReference type="EMBL" id="CAFAAE010000013">
    <property type="protein sequence ID" value="CAB4785100.1"/>
    <property type="molecule type" value="Genomic_DNA"/>
</dbReference>
<proteinExistence type="inferred from homology"/>
<evidence type="ECO:0000256" key="7">
    <source>
        <dbReference type="ARBA" id="ARBA00023136"/>
    </source>
</evidence>
<dbReference type="EMBL" id="CAFBNI010000008">
    <property type="protein sequence ID" value="CAB4938729.1"/>
    <property type="molecule type" value="Genomic_DNA"/>
</dbReference>
<dbReference type="PANTHER" id="PTHR11795:SF451">
    <property type="entry name" value="ABC TRANSPORTER PERMEASE PROTEIN"/>
    <property type="match status" value="1"/>
</dbReference>
<dbReference type="GO" id="GO:0005886">
    <property type="term" value="C:plasma membrane"/>
    <property type="evidence" value="ECO:0007669"/>
    <property type="project" value="UniProtKB-SubCell"/>
</dbReference>
<dbReference type="EMBL" id="CAEZYX010000034">
    <property type="protein sequence ID" value="CAB4739970.1"/>
    <property type="molecule type" value="Genomic_DNA"/>
</dbReference>
<keyword evidence="2" id="KW-0813">Transport</keyword>
<dbReference type="GO" id="GO:0006865">
    <property type="term" value="P:amino acid transport"/>
    <property type="evidence" value="ECO:0007669"/>
    <property type="project" value="UniProtKB-KW"/>
</dbReference>
<protein>
    <submittedName>
        <fullName evidence="17">Unannotated protein</fullName>
    </submittedName>
</protein>
<evidence type="ECO:0000313" key="10">
    <source>
        <dbReference type="EMBL" id="CAB4584676.1"/>
    </source>
</evidence>
<dbReference type="GO" id="GO:0022857">
    <property type="term" value="F:transmembrane transporter activity"/>
    <property type="evidence" value="ECO:0007669"/>
    <property type="project" value="InterPro"/>
</dbReference>
<evidence type="ECO:0000256" key="3">
    <source>
        <dbReference type="ARBA" id="ARBA00022475"/>
    </source>
</evidence>
<dbReference type="CDD" id="cd06582">
    <property type="entry name" value="TM_PBP1_LivH_like"/>
    <property type="match status" value="1"/>
</dbReference>
<evidence type="ECO:0000256" key="4">
    <source>
        <dbReference type="ARBA" id="ARBA00022692"/>
    </source>
</evidence>
<evidence type="ECO:0000256" key="8">
    <source>
        <dbReference type="ARBA" id="ARBA00037998"/>
    </source>
</evidence>
<feature type="transmembrane region" description="Helical" evidence="9">
    <location>
        <begin position="228"/>
        <end position="254"/>
    </location>
</feature>
<evidence type="ECO:0000256" key="2">
    <source>
        <dbReference type="ARBA" id="ARBA00022448"/>
    </source>
</evidence>
<keyword evidence="5" id="KW-0029">Amino-acid transport</keyword>
<comment type="similarity">
    <text evidence="8">Belongs to the binding-protein-dependent transport system permease family. LivHM subfamily.</text>
</comment>
<evidence type="ECO:0000313" key="16">
    <source>
        <dbReference type="EMBL" id="CAB5006319.1"/>
    </source>
</evidence>
<evidence type="ECO:0000256" key="1">
    <source>
        <dbReference type="ARBA" id="ARBA00004651"/>
    </source>
</evidence>
<evidence type="ECO:0000313" key="14">
    <source>
        <dbReference type="EMBL" id="CAB4796302.1"/>
    </source>
</evidence>
<dbReference type="EMBL" id="CAEZUF010000005">
    <property type="protein sequence ID" value="CAB4584676.1"/>
    <property type="molecule type" value="Genomic_DNA"/>
</dbReference>
<dbReference type="EMBL" id="CAFBPL010000002">
    <property type="protein sequence ID" value="CAB5006319.1"/>
    <property type="molecule type" value="Genomic_DNA"/>
</dbReference>
<feature type="transmembrane region" description="Helical" evidence="9">
    <location>
        <begin position="6"/>
        <end position="27"/>
    </location>
</feature>
<keyword evidence="7 9" id="KW-0472">Membrane</keyword>
<evidence type="ECO:0000313" key="11">
    <source>
        <dbReference type="EMBL" id="CAB4665027.1"/>
    </source>
</evidence>
<keyword evidence="3" id="KW-1003">Cell membrane</keyword>
<evidence type="ECO:0000313" key="17">
    <source>
        <dbReference type="EMBL" id="CAB5059493.1"/>
    </source>
</evidence>
<feature type="transmembrane region" description="Helical" evidence="9">
    <location>
        <begin position="197"/>
        <end position="216"/>
    </location>
</feature>
<dbReference type="EMBL" id="CAFBQT010000012">
    <property type="protein sequence ID" value="CAB5059493.1"/>
    <property type="molecule type" value="Genomic_DNA"/>
</dbReference>
<dbReference type="EMBL" id="CAEZWY010000014">
    <property type="protein sequence ID" value="CAB4665027.1"/>
    <property type="molecule type" value="Genomic_DNA"/>
</dbReference>
<feature type="transmembrane region" description="Helical" evidence="9">
    <location>
        <begin position="95"/>
        <end position="119"/>
    </location>
</feature>
<dbReference type="Pfam" id="PF02653">
    <property type="entry name" value="BPD_transp_2"/>
    <property type="match status" value="1"/>
</dbReference>
<evidence type="ECO:0000313" key="13">
    <source>
        <dbReference type="EMBL" id="CAB4785100.1"/>
    </source>
</evidence>
<dbReference type="InterPro" id="IPR052157">
    <property type="entry name" value="BCAA_transport_permease"/>
</dbReference>
<gene>
    <name evidence="10" type="ORF">UFOPK1791_00138</name>
    <name evidence="11" type="ORF">UFOPK2312_00239</name>
    <name evidence="12" type="ORF">UFOPK2802_00486</name>
    <name evidence="13" type="ORF">UFOPK2982_00180</name>
    <name evidence="14" type="ORF">UFOPK3083_00050</name>
    <name evidence="15" type="ORF">UFOPK3783_00175</name>
    <name evidence="16" type="ORF">UFOPK4113_00039</name>
    <name evidence="17" type="ORF">UFOPK4355_00185</name>
</gene>
<evidence type="ECO:0000313" key="12">
    <source>
        <dbReference type="EMBL" id="CAB4739970.1"/>
    </source>
</evidence>
<evidence type="ECO:0000256" key="6">
    <source>
        <dbReference type="ARBA" id="ARBA00022989"/>
    </source>
</evidence>
<sequence>MQQAINALLIGISNGFIYSLMALALVLVWRSTRVINFAQAGQAILSTYIAFEIVTRTDNFILAFIGGVIAGALVGAVVEILLMRTLFKHVSDGPVAALAPVIASLGLLGLIRSIIGMVWGNDQKPFFPPVSTNGFTFGETTVPFSRMNLLIVLGAATVMIIFTLIFQKSNLGLALRAAAFQPEIARLAGVRVGAIRTIGWIFAGAAGAVAGILISPNDAITPYSLDSLLIFGFVAAVIGGLESLTGAVVGGLTLGIGLSFILTYIGTSLIFPATFVVLALVLLIRPQGLFGSKAARNA</sequence>
<dbReference type="InterPro" id="IPR001851">
    <property type="entry name" value="ABC_transp_permease"/>
</dbReference>
<accession>A0A6J7U0L3</accession>
<comment type="subcellular location">
    <subcellularLocation>
        <location evidence="1">Cell membrane</location>
        <topology evidence="1">Multi-pass membrane protein</topology>
    </subcellularLocation>
</comment>
<reference evidence="17" key="1">
    <citation type="submission" date="2020-05" db="EMBL/GenBank/DDBJ databases">
        <authorList>
            <person name="Chiriac C."/>
            <person name="Salcher M."/>
            <person name="Ghai R."/>
            <person name="Kavagutti S V."/>
        </authorList>
    </citation>
    <scope>NUCLEOTIDE SEQUENCE</scope>
</reference>
<name>A0A6J7U0L3_9ZZZZ</name>
<evidence type="ECO:0000313" key="15">
    <source>
        <dbReference type="EMBL" id="CAB4938729.1"/>
    </source>
</evidence>
<evidence type="ECO:0000256" key="5">
    <source>
        <dbReference type="ARBA" id="ARBA00022970"/>
    </source>
</evidence>
<keyword evidence="4 9" id="KW-0812">Transmembrane</keyword>
<feature type="transmembrane region" description="Helical" evidence="9">
    <location>
        <begin position="261"/>
        <end position="284"/>
    </location>
</feature>
<dbReference type="PANTHER" id="PTHR11795">
    <property type="entry name" value="BRANCHED-CHAIN AMINO ACID TRANSPORT SYSTEM PERMEASE PROTEIN LIVH"/>
    <property type="match status" value="1"/>
</dbReference>
<evidence type="ECO:0000256" key="9">
    <source>
        <dbReference type="SAM" id="Phobius"/>
    </source>
</evidence>
<keyword evidence="6 9" id="KW-1133">Transmembrane helix</keyword>
<feature type="transmembrane region" description="Helical" evidence="9">
    <location>
        <begin position="147"/>
        <end position="166"/>
    </location>
</feature>